<protein>
    <submittedName>
        <fullName evidence="3">Uncharacterized protein</fullName>
    </submittedName>
</protein>
<keyword evidence="2" id="KW-1133">Transmembrane helix</keyword>
<evidence type="ECO:0000256" key="2">
    <source>
        <dbReference type="SAM" id="Phobius"/>
    </source>
</evidence>
<gene>
    <name evidence="3" type="ORF">METZ01_LOCUS476551</name>
</gene>
<keyword evidence="2" id="KW-0472">Membrane</keyword>
<feature type="transmembrane region" description="Helical" evidence="2">
    <location>
        <begin position="22"/>
        <end position="41"/>
    </location>
</feature>
<feature type="non-terminal residue" evidence="3">
    <location>
        <position position="105"/>
    </location>
</feature>
<dbReference type="EMBL" id="UINC01203440">
    <property type="protein sequence ID" value="SVE23697.1"/>
    <property type="molecule type" value="Genomic_DNA"/>
</dbReference>
<dbReference type="AlphaFoldDB" id="A0A383BU85"/>
<keyword evidence="2" id="KW-0812">Transmembrane</keyword>
<evidence type="ECO:0000313" key="3">
    <source>
        <dbReference type="EMBL" id="SVE23697.1"/>
    </source>
</evidence>
<reference evidence="3" key="1">
    <citation type="submission" date="2018-05" db="EMBL/GenBank/DDBJ databases">
        <authorList>
            <person name="Lanie J.A."/>
            <person name="Ng W.-L."/>
            <person name="Kazmierczak K.M."/>
            <person name="Andrzejewski T.M."/>
            <person name="Davidsen T.M."/>
            <person name="Wayne K.J."/>
            <person name="Tettelin H."/>
            <person name="Glass J.I."/>
            <person name="Rusch D."/>
            <person name="Podicherti R."/>
            <person name="Tsui H.-C.T."/>
            <person name="Winkler M.E."/>
        </authorList>
    </citation>
    <scope>NUCLEOTIDE SEQUENCE</scope>
</reference>
<organism evidence="3">
    <name type="scientific">marine metagenome</name>
    <dbReference type="NCBI Taxonomy" id="408172"/>
    <lineage>
        <taxon>unclassified sequences</taxon>
        <taxon>metagenomes</taxon>
        <taxon>ecological metagenomes</taxon>
    </lineage>
</organism>
<accession>A0A383BU85</accession>
<feature type="transmembrane region" description="Helical" evidence="2">
    <location>
        <begin position="47"/>
        <end position="64"/>
    </location>
</feature>
<proteinExistence type="predicted"/>
<name>A0A383BU85_9ZZZZ</name>
<sequence length="105" mass="12332">MPPQQDNDLSYQKLTWNLFKECFFQPLFYGPVAAGIFLAFIDKPVLSLGAFLASAISLSYYFLLGKAPRKRIQQQIEDQIQHSDEERIRLDQENRDELHQKLDER</sequence>
<feature type="region of interest" description="Disordered" evidence="1">
    <location>
        <begin position="83"/>
        <end position="105"/>
    </location>
</feature>
<evidence type="ECO:0000256" key="1">
    <source>
        <dbReference type="SAM" id="MobiDB-lite"/>
    </source>
</evidence>